<evidence type="ECO:0000256" key="2">
    <source>
        <dbReference type="SAM" id="SignalP"/>
    </source>
</evidence>
<keyword evidence="2" id="KW-0732">Signal</keyword>
<dbReference type="AlphaFoldDB" id="K9X446"/>
<sequence length="237" mass="26245">MINLSLKKLKVLSLASLLTILASSTASAEPYYHTFRIYVAGPDAGTVIYHTDSPYKGNQFPHKACGVIIHYPIQDPKDPEALWYWAKNGNTAMTQAELPGNGIKTEQLKFTGPYEGCKQSPPIFTTPATPDGNAPEKAEVLVIQADPTDIEWLDSHYEPIPPIPHYNPWEHGPKDFADPCKEKEFCEPMPTPPCSDLSASLFDCKPSLRTNETETGKNGVKRSGRVNSSKQNLKFLQ</sequence>
<dbReference type="KEGG" id="csg:Cylst_5189"/>
<gene>
    <name evidence="3" type="ORF">Cylst_5189</name>
</gene>
<evidence type="ECO:0000313" key="3">
    <source>
        <dbReference type="EMBL" id="AFZ27228.1"/>
    </source>
</evidence>
<name>K9X446_9NOST</name>
<proteinExistence type="predicted"/>
<evidence type="ECO:0000256" key="1">
    <source>
        <dbReference type="SAM" id="MobiDB-lite"/>
    </source>
</evidence>
<feature type="region of interest" description="Disordered" evidence="1">
    <location>
        <begin position="208"/>
        <end position="237"/>
    </location>
</feature>
<organism evidence="3 4">
    <name type="scientific">Cylindrospermum stagnale PCC 7417</name>
    <dbReference type="NCBI Taxonomy" id="56107"/>
    <lineage>
        <taxon>Bacteria</taxon>
        <taxon>Bacillati</taxon>
        <taxon>Cyanobacteriota</taxon>
        <taxon>Cyanophyceae</taxon>
        <taxon>Nostocales</taxon>
        <taxon>Nostocaceae</taxon>
        <taxon>Cylindrospermum</taxon>
    </lineage>
</organism>
<reference evidence="3 4" key="1">
    <citation type="submission" date="2012-06" db="EMBL/GenBank/DDBJ databases">
        <title>Finished chromosome of genome of Cylindrospermum stagnale PCC 7417.</title>
        <authorList>
            <consortium name="US DOE Joint Genome Institute"/>
            <person name="Gugger M."/>
            <person name="Coursin T."/>
            <person name="Rippka R."/>
            <person name="Tandeau De Marsac N."/>
            <person name="Huntemann M."/>
            <person name="Wei C.-L."/>
            <person name="Han J."/>
            <person name="Detter J.C."/>
            <person name="Han C."/>
            <person name="Tapia R."/>
            <person name="Chen A."/>
            <person name="Kyrpides N."/>
            <person name="Mavromatis K."/>
            <person name="Markowitz V."/>
            <person name="Szeto E."/>
            <person name="Ivanova N."/>
            <person name="Pagani I."/>
            <person name="Pati A."/>
            <person name="Goodwin L."/>
            <person name="Nordberg H.P."/>
            <person name="Cantor M.N."/>
            <person name="Hua S.X."/>
            <person name="Woyke T."/>
            <person name="Kerfeld C.A."/>
        </authorList>
    </citation>
    <scope>NUCLEOTIDE SEQUENCE [LARGE SCALE GENOMIC DNA]</scope>
    <source>
        <strain evidence="3 4">PCC 7417</strain>
    </source>
</reference>
<evidence type="ECO:0000313" key="4">
    <source>
        <dbReference type="Proteomes" id="UP000010475"/>
    </source>
</evidence>
<dbReference type="EMBL" id="CP003642">
    <property type="protein sequence ID" value="AFZ27228.1"/>
    <property type="molecule type" value="Genomic_DNA"/>
</dbReference>
<dbReference type="RefSeq" id="WP_015210463.1">
    <property type="nucleotide sequence ID" value="NC_019757.1"/>
</dbReference>
<dbReference type="HOGENOM" id="CLU_1169134_0_0_3"/>
<feature type="compositionally biased region" description="Polar residues" evidence="1">
    <location>
        <begin position="225"/>
        <end position="237"/>
    </location>
</feature>
<feature type="chain" id="PRO_5003938203" evidence="2">
    <location>
        <begin position="29"/>
        <end position="237"/>
    </location>
</feature>
<dbReference type="Proteomes" id="UP000010475">
    <property type="component" value="Chromosome"/>
</dbReference>
<feature type="signal peptide" evidence="2">
    <location>
        <begin position="1"/>
        <end position="28"/>
    </location>
</feature>
<keyword evidence="4" id="KW-1185">Reference proteome</keyword>
<accession>K9X446</accession>
<protein>
    <submittedName>
        <fullName evidence="3">Uncharacterized protein</fullName>
    </submittedName>
</protein>